<comment type="caution">
    <text evidence="1">The sequence shown here is derived from an EMBL/GenBank/DDBJ whole genome shotgun (WGS) entry which is preliminary data.</text>
</comment>
<protein>
    <submittedName>
        <fullName evidence="1">Uncharacterized protein</fullName>
    </submittedName>
</protein>
<name>A0A9P1I6X6_9PELO</name>
<keyword evidence="2" id="KW-1185">Reference proteome</keyword>
<evidence type="ECO:0000313" key="2">
    <source>
        <dbReference type="Proteomes" id="UP001152747"/>
    </source>
</evidence>
<sequence>MLDYSLVWGIKELPLPSCHFSSLLRPSPTIYASWLRQADPSIVFVLFSKGNSSDLLSTTLFVQLLQCRADSHPSTSSETAKPSNRCDVSTGRNQLLHGVNYVHLQQSILLPTFGKTVPTPNAVTTSDAITRLDRPMQGIYSTHGVFSTQGINYMSVHLQQANRFCRLRKELPTRQAAIIPRCDAGQSTQPMATTQVNN</sequence>
<evidence type="ECO:0000313" key="1">
    <source>
        <dbReference type="EMBL" id="CAI5439276.1"/>
    </source>
</evidence>
<dbReference type="AlphaFoldDB" id="A0A9P1I6X6"/>
<accession>A0A9P1I6X6</accession>
<gene>
    <name evidence="1" type="ORF">CAMP_LOCUS1913</name>
</gene>
<dbReference type="Proteomes" id="UP001152747">
    <property type="component" value="Unassembled WGS sequence"/>
</dbReference>
<proteinExistence type="predicted"/>
<organism evidence="1 2">
    <name type="scientific">Caenorhabditis angaria</name>
    <dbReference type="NCBI Taxonomy" id="860376"/>
    <lineage>
        <taxon>Eukaryota</taxon>
        <taxon>Metazoa</taxon>
        <taxon>Ecdysozoa</taxon>
        <taxon>Nematoda</taxon>
        <taxon>Chromadorea</taxon>
        <taxon>Rhabditida</taxon>
        <taxon>Rhabditina</taxon>
        <taxon>Rhabditomorpha</taxon>
        <taxon>Rhabditoidea</taxon>
        <taxon>Rhabditidae</taxon>
        <taxon>Peloderinae</taxon>
        <taxon>Caenorhabditis</taxon>
    </lineage>
</organism>
<dbReference type="EMBL" id="CANHGI010000001">
    <property type="protein sequence ID" value="CAI5439276.1"/>
    <property type="molecule type" value="Genomic_DNA"/>
</dbReference>
<reference evidence="1" key="1">
    <citation type="submission" date="2022-11" db="EMBL/GenBank/DDBJ databases">
        <authorList>
            <person name="Kikuchi T."/>
        </authorList>
    </citation>
    <scope>NUCLEOTIDE SEQUENCE</scope>
    <source>
        <strain evidence="1">PS1010</strain>
    </source>
</reference>